<reference evidence="2 3" key="1">
    <citation type="journal article" date="2001" name="J. Bacteriol.">
        <title>Genome sequence and comparative analysis of the solvent-producing bacterium Clostridium acetobutylicum.</title>
        <authorList>
            <person name="Nolling J."/>
            <person name="Breton G."/>
            <person name="Omelchenko M.V."/>
            <person name="Makarova K.S."/>
            <person name="Zeng Q."/>
            <person name="Gibson R."/>
            <person name="Lee H.M."/>
            <person name="Dubois J."/>
            <person name="Qiu D."/>
            <person name="Hitti J."/>
            <person name="Wolf Y.I."/>
            <person name="Tatusov R.L."/>
            <person name="Sabathe F."/>
            <person name="Doucette-Stamm L."/>
            <person name="Soucaille P."/>
            <person name="Daly M.J."/>
            <person name="Bennett G.N."/>
            <person name="Koonin E.V."/>
            <person name="Smith D.R."/>
        </authorList>
    </citation>
    <scope>NUCLEOTIDE SEQUENCE [LARGE SCALE GENOMIC DNA]</scope>
    <source>
        <strain evidence="3">ATCC 824 / DSM 792 / JCM 1419 / LMG 5710 / VKM B-1787</strain>
    </source>
</reference>
<keyword evidence="1" id="KW-0472">Membrane</keyword>
<keyword evidence="1" id="KW-1133">Transmembrane helix</keyword>
<proteinExistence type="predicted"/>
<feature type="transmembrane region" description="Helical" evidence="1">
    <location>
        <begin position="50"/>
        <end position="72"/>
    </location>
</feature>
<accession>Q97GP4</accession>
<dbReference type="AlphaFoldDB" id="Q97GP4"/>
<dbReference type="EMBL" id="AE001437">
    <property type="protein sequence ID" value="AAK80278.1"/>
    <property type="molecule type" value="Genomic_DNA"/>
</dbReference>
<gene>
    <name evidence="2" type="ordered locus">CA_C2322</name>
</gene>
<organism evidence="2 3">
    <name type="scientific">Clostridium acetobutylicum (strain ATCC 824 / DSM 792 / JCM 1419 / IAM 19013 / LMG 5710 / NBRC 13948 / NRRL B-527 / VKM B-1787 / 2291 / W)</name>
    <dbReference type="NCBI Taxonomy" id="272562"/>
    <lineage>
        <taxon>Bacteria</taxon>
        <taxon>Bacillati</taxon>
        <taxon>Bacillota</taxon>
        <taxon>Clostridia</taxon>
        <taxon>Eubacteriales</taxon>
        <taxon>Clostridiaceae</taxon>
        <taxon>Clostridium</taxon>
    </lineage>
</organism>
<evidence type="ECO:0000313" key="3">
    <source>
        <dbReference type="Proteomes" id="UP000000814"/>
    </source>
</evidence>
<name>Q97GP4_CLOAB</name>
<evidence type="ECO:0000313" key="2">
    <source>
        <dbReference type="EMBL" id="AAK80278.1"/>
    </source>
</evidence>
<dbReference type="HOGENOM" id="CLU_2477788_0_0_9"/>
<evidence type="ECO:0000256" key="1">
    <source>
        <dbReference type="SAM" id="Phobius"/>
    </source>
</evidence>
<sequence length="87" mass="10601">MLLYIQLNYKTYSTILIKLYTFYHNIHEFSLNDNILIFKLHLNSYLASNFTSLTIEFFLFFIMPTFKTSLLIRNIHIKYLHKIFNQV</sequence>
<dbReference type="STRING" id="272562.CA_C2322"/>
<keyword evidence="3" id="KW-1185">Reference proteome</keyword>
<dbReference type="KEGG" id="cac:CA_C2322"/>
<protein>
    <submittedName>
        <fullName evidence="2">Uncharacterized protein</fullName>
    </submittedName>
</protein>
<keyword evidence="1" id="KW-0812">Transmembrane</keyword>
<dbReference type="PIR" id="C97186">
    <property type="entry name" value="C97186"/>
</dbReference>
<dbReference type="Proteomes" id="UP000000814">
    <property type="component" value="Chromosome"/>
</dbReference>